<dbReference type="InterPro" id="IPR002110">
    <property type="entry name" value="Ankyrin_rpt"/>
</dbReference>
<evidence type="ECO:0000256" key="3">
    <source>
        <dbReference type="SAM" id="MobiDB-lite"/>
    </source>
</evidence>
<organism evidence="4 5">
    <name type="scientific">Cylindrotheca closterium</name>
    <dbReference type="NCBI Taxonomy" id="2856"/>
    <lineage>
        <taxon>Eukaryota</taxon>
        <taxon>Sar</taxon>
        <taxon>Stramenopiles</taxon>
        <taxon>Ochrophyta</taxon>
        <taxon>Bacillariophyta</taxon>
        <taxon>Bacillariophyceae</taxon>
        <taxon>Bacillariophycidae</taxon>
        <taxon>Bacillariales</taxon>
        <taxon>Bacillariaceae</taxon>
        <taxon>Cylindrotheca</taxon>
    </lineage>
</organism>
<evidence type="ECO:0000256" key="1">
    <source>
        <dbReference type="ARBA" id="ARBA00022737"/>
    </source>
</evidence>
<accession>A0AAD2FI97</accession>
<dbReference type="Pfam" id="PF12796">
    <property type="entry name" value="Ank_2"/>
    <property type="match status" value="1"/>
</dbReference>
<gene>
    <name evidence="4" type="ORF">CYCCA115_LOCUS3500</name>
</gene>
<protein>
    <submittedName>
        <fullName evidence="4">Uncharacterized protein</fullName>
    </submittedName>
</protein>
<dbReference type="SMART" id="SM00248">
    <property type="entry name" value="ANK"/>
    <property type="match status" value="2"/>
</dbReference>
<name>A0AAD2FI97_9STRA</name>
<dbReference type="AlphaFoldDB" id="A0AAD2FI97"/>
<keyword evidence="1" id="KW-0677">Repeat</keyword>
<evidence type="ECO:0000313" key="4">
    <source>
        <dbReference type="EMBL" id="CAJ1933880.1"/>
    </source>
</evidence>
<dbReference type="Proteomes" id="UP001295423">
    <property type="component" value="Unassembled WGS sequence"/>
</dbReference>
<feature type="compositionally biased region" description="Acidic residues" evidence="3">
    <location>
        <begin position="36"/>
        <end position="45"/>
    </location>
</feature>
<sequence length="328" mass="37239">METALAQEAMEKDDDESLGESYDDEDSDGSFSSWEGSDDESLIEEMGERLEEFSHIGTTPALAALIFNTDDYKLALPKKRFPKSSDSSVTSLQNSILSEIIFSKSDEDSIKSFQMRRSNSDQFVQQGSYTDLEFSSKNATFDNNSQSETNSKDPKPFSFLKEILKEDEIPYPSISEEATNDLLLEMKQENFEAYGREIADAARKGDIEGVKKHVDSGKTLQCCNKFKESILHLVCRRGHEDILQFMLEETDVSACIQDDLGRTPLHELAWTSIPNFSMVKMILQKSPDLLYLKDNRQFTPLHYVGKNNVDAWCEFLDANRDLLPPRSL</sequence>
<reference evidence="4" key="1">
    <citation type="submission" date="2023-08" db="EMBL/GenBank/DDBJ databases">
        <authorList>
            <person name="Audoor S."/>
            <person name="Bilcke G."/>
        </authorList>
    </citation>
    <scope>NUCLEOTIDE SEQUENCE</scope>
</reference>
<proteinExistence type="predicted"/>
<keyword evidence="5" id="KW-1185">Reference proteome</keyword>
<feature type="region of interest" description="Disordered" evidence="3">
    <location>
        <begin position="1"/>
        <end position="45"/>
    </location>
</feature>
<dbReference type="InterPro" id="IPR036770">
    <property type="entry name" value="Ankyrin_rpt-contain_sf"/>
</dbReference>
<evidence type="ECO:0000256" key="2">
    <source>
        <dbReference type="ARBA" id="ARBA00023043"/>
    </source>
</evidence>
<dbReference type="PANTHER" id="PTHR24126">
    <property type="entry name" value="ANKYRIN REPEAT, PH AND SEC7 DOMAIN CONTAINING PROTEIN SECG-RELATED"/>
    <property type="match status" value="1"/>
</dbReference>
<keyword evidence="2" id="KW-0040">ANK repeat</keyword>
<feature type="compositionally biased region" description="Acidic residues" evidence="3">
    <location>
        <begin position="11"/>
        <end position="28"/>
    </location>
</feature>
<dbReference type="EMBL" id="CAKOGP040000313">
    <property type="protein sequence ID" value="CAJ1933880.1"/>
    <property type="molecule type" value="Genomic_DNA"/>
</dbReference>
<evidence type="ECO:0000313" key="5">
    <source>
        <dbReference type="Proteomes" id="UP001295423"/>
    </source>
</evidence>
<comment type="caution">
    <text evidence="4">The sequence shown here is derived from an EMBL/GenBank/DDBJ whole genome shotgun (WGS) entry which is preliminary data.</text>
</comment>
<dbReference type="SUPFAM" id="SSF48403">
    <property type="entry name" value="Ankyrin repeat"/>
    <property type="match status" value="1"/>
</dbReference>
<dbReference type="Gene3D" id="1.25.40.20">
    <property type="entry name" value="Ankyrin repeat-containing domain"/>
    <property type="match status" value="2"/>
</dbReference>